<evidence type="ECO:0000313" key="7">
    <source>
        <dbReference type="Proteomes" id="UP000319516"/>
    </source>
</evidence>
<dbReference type="Gene3D" id="3.30.450.40">
    <property type="match status" value="1"/>
</dbReference>
<feature type="domain" description="IclR-ED" evidence="5">
    <location>
        <begin position="79"/>
        <end position="232"/>
    </location>
</feature>
<dbReference type="PROSITE" id="PS51078">
    <property type="entry name" value="ICLR_ED"/>
    <property type="match status" value="1"/>
</dbReference>
<dbReference type="Proteomes" id="UP000319516">
    <property type="component" value="Unassembled WGS sequence"/>
</dbReference>
<dbReference type="PROSITE" id="PS51077">
    <property type="entry name" value="HTH_ICLR"/>
    <property type="match status" value="1"/>
</dbReference>
<feature type="domain" description="HTH iclR-type" evidence="4">
    <location>
        <begin position="15"/>
        <end position="78"/>
    </location>
</feature>
<proteinExistence type="predicted"/>
<dbReference type="InterPro" id="IPR036390">
    <property type="entry name" value="WH_DNA-bd_sf"/>
</dbReference>
<dbReference type="GO" id="GO:0003677">
    <property type="term" value="F:DNA binding"/>
    <property type="evidence" value="ECO:0007669"/>
    <property type="project" value="UniProtKB-KW"/>
</dbReference>
<dbReference type="Pfam" id="PF09339">
    <property type="entry name" value="HTH_IclR"/>
    <property type="match status" value="1"/>
</dbReference>
<dbReference type="InterPro" id="IPR029016">
    <property type="entry name" value="GAF-like_dom_sf"/>
</dbReference>
<dbReference type="SUPFAM" id="SSF55781">
    <property type="entry name" value="GAF domain-like"/>
    <property type="match status" value="1"/>
</dbReference>
<dbReference type="InterPro" id="IPR014757">
    <property type="entry name" value="Tscrpt_reg_IclR_C"/>
</dbReference>
<evidence type="ECO:0000259" key="4">
    <source>
        <dbReference type="PROSITE" id="PS51077"/>
    </source>
</evidence>
<dbReference type="GO" id="GO:0003700">
    <property type="term" value="F:DNA-binding transcription factor activity"/>
    <property type="evidence" value="ECO:0007669"/>
    <property type="project" value="TreeGrafter"/>
</dbReference>
<dbReference type="OrthoDB" id="156285at2"/>
<comment type="caution">
    <text evidence="6">The sequence shown here is derived from an EMBL/GenBank/DDBJ whole genome shotgun (WGS) entry which is preliminary data.</text>
</comment>
<dbReference type="InterPro" id="IPR050707">
    <property type="entry name" value="HTH_MetabolicPath_Reg"/>
</dbReference>
<dbReference type="GO" id="GO:0045892">
    <property type="term" value="P:negative regulation of DNA-templated transcription"/>
    <property type="evidence" value="ECO:0007669"/>
    <property type="project" value="TreeGrafter"/>
</dbReference>
<dbReference type="RefSeq" id="WP_141784798.1">
    <property type="nucleotide sequence ID" value="NZ_BAAAIK010000002.1"/>
</dbReference>
<evidence type="ECO:0000256" key="3">
    <source>
        <dbReference type="ARBA" id="ARBA00023163"/>
    </source>
</evidence>
<keyword evidence="2 6" id="KW-0238">DNA-binding</keyword>
<keyword evidence="1" id="KW-0805">Transcription regulation</keyword>
<evidence type="ECO:0000313" key="6">
    <source>
        <dbReference type="EMBL" id="TQL50700.1"/>
    </source>
</evidence>
<keyword evidence="7" id="KW-1185">Reference proteome</keyword>
<dbReference type="PANTHER" id="PTHR30136">
    <property type="entry name" value="HELIX-TURN-HELIX TRANSCRIPTIONAL REGULATOR, ICLR FAMILY"/>
    <property type="match status" value="1"/>
</dbReference>
<gene>
    <name evidence="6" type="ORF">FB467_1814</name>
</gene>
<dbReference type="SUPFAM" id="SSF46785">
    <property type="entry name" value="Winged helix' DNA-binding domain"/>
    <property type="match status" value="1"/>
</dbReference>
<keyword evidence="3" id="KW-0804">Transcription</keyword>
<dbReference type="Pfam" id="PF01614">
    <property type="entry name" value="IclR_C"/>
    <property type="match status" value="1"/>
</dbReference>
<dbReference type="EMBL" id="VFOP01000001">
    <property type="protein sequence ID" value="TQL50700.1"/>
    <property type="molecule type" value="Genomic_DNA"/>
</dbReference>
<dbReference type="SMART" id="SM00346">
    <property type="entry name" value="HTH_ICLR"/>
    <property type="match status" value="1"/>
</dbReference>
<dbReference type="AlphaFoldDB" id="A0A542YRI7"/>
<dbReference type="PANTHER" id="PTHR30136:SF24">
    <property type="entry name" value="HTH-TYPE TRANSCRIPTIONAL REPRESSOR ALLR"/>
    <property type="match status" value="1"/>
</dbReference>
<name>A0A542YRI7_9MICO</name>
<organism evidence="6 7">
    <name type="scientific">Ornithinicoccus hortensis</name>
    <dbReference type="NCBI Taxonomy" id="82346"/>
    <lineage>
        <taxon>Bacteria</taxon>
        <taxon>Bacillati</taxon>
        <taxon>Actinomycetota</taxon>
        <taxon>Actinomycetes</taxon>
        <taxon>Micrococcales</taxon>
        <taxon>Intrasporangiaceae</taxon>
        <taxon>Ornithinicoccus</taxon>
    </lineage>
</organism>
<evidence type="ECO:0000256" key="1">
    <source>
        <dbReference type="ARBA" id="ARBA00023015"/>
    </source>
</evidence>
<sequence>MNVPAPRGATGPETAQTLDRGLQILELLGGPTGHGGLTISELAGRLGVGRAVVYRLVATLVARDFVSRSQDGRVRLGVGLTRLSVAVRPMLVEAARPVLRDLADTAGATAHLTIVEGAEAVALVVVEPSWTDFHVAYRVGTRHALTQGAAGRAVLAGREGLDETVLTHGELQSGAYGVAVPVLGIPGLEASVGLVSMGSLEGAEVAAAVRAAASRVALALGAGEAAQDAGRP</sequence>
<dbReference type="InterPro" id="IPR036388">
    <property type="entry name" value="WH-like_DNA-bd_sf"/>
</dbReference>
<reference evidence="6 7" key="1">
    <citation type="submission" date="2019-06" db="EMBL/GenBank/DDBJ databases">
        <title>Sequencing the genomes of 1000 actinobacteria strains.</title>
        <authorList>
            <person name="Klenk H.-P."/>
        </authorList>
    </citation>
    <scope>NUCLEOTIDE SEQUENCE [LARGE SCALE GENOMIC DNA]</scope>
    <source>
        <strain evidence="6 7">DSM 12335</strain>
    </source>
</reference>
<dbReference type="Gene3D" id="1.10.10.10">
    <property type="entry name" value="Winged helix-like DNA-binding domain superfamily/Winged helix DNA-binding domain"/>
    <property type="match status" value="1"/>
</dbReference>
<evidence type="ECO:0000256" key="2">
    <source>
        <dbReference type="ARBA" id="ARBA00023125"/>
    </source>
</evidence>
<dbReference type="InterPro" id="IPR005471">
    <property type="entry name" value="Tscrpt_reg_IclR_N"/>
</dbReference>
<accession>A0A542YRI7</accession>
<protein>
    <submittedName>
        <fullName evidence="6">DNA-binding IclR family transcriptional regulator</fullName>
    </submittedName>
</protein>
<evidence type="ECO:0000259" key="5">
    <source>
        <dbReference type="PROSITE" id="PS51078"/>
    </source>
</evidence>